<name>A0A3E3IBK7_9FIRM</name>
<comment type="caution">
    <text evidence="1">The sequence shown here is derived from an EMBL/GenBank/DDBJ whole genome shotgun (WGS) entry which is preliminary data.</text>
</comment>
<protein>
    <submittedName>
        <fullName evidence="1">Uncharacterized protein</fullName>
    </submittedName>
</protein>
<organism evidence="1 2">
    <name type="scientific">Eisenbergiella massiliensis</name>
    <dbReference type="NCBI Taxonomy" id="1720294"/>
    <lineage>
        <taxon>Bacteria</taxon>
        <taxon>Bacillati</taxon>
        <taxon>Bacillota</taxon>
        <taxon>Clostridia</taxon>
        <taxon>Lachnospirales</taxon>
        <taxon>Lachnospiraceae</taxon>
        <taxon>Eisenbergiella</taxon>
    </lineage>
</organism>
<evidence type="ECO:0000313" key="1">
    <source>
        <dbReference type="EMBL" id="RGE64444.1"/>
    </source>
</evidence>
<sequence>MSENVTWGMEDKKGACISLFFMGGNKKRLICPDAAAVQPRPGCYPAWTMVWKIITFVLFSVRVL</sequence>
<dbReference type="EMBL" id="QVLV01000002">
    <property type="protein sequence ID" value="RGE64444.1"/>
    <property type="molecule type" value="Genomic_DNA"/>
</dbReference>
<reference evidence="1" key="1">
    <citation type="submission" date="2018-08" db="EMBL/GenBank/DDBJ databases">
        <title>A genome reference for cultivated species of the human gut microbiota.</title>
        <authorList>
            <person name="Zou Y."/>
            <person name="Xue W."/>
            <person name="Luo G."/>
        </authorList>
    </citation>
    <scope>NUCLEOTIDE SEQUENCE [LARGE SCALE GENOMIC DNA]</scope>
    <source>
        <strain evidence="1">TF05-5AC</strain>
    </source>
</reference>
<accession>A0A3E3IBK7</accession>
<dbReference type="AlphaFoldDB" id="A0A3E3IBK7"/>
<proteinExistence type="predicted"/>
<keyword evidence="2" id="KW-1185">Reference proteome</keyword>
<evidence type="ECO:0000313" key="2">
    <source>
        <dbReference type="Proteomes" id="UP000260812"/>
    </source>
</evidence>
<dbReference type="Proteomes" id="UP000260812">
    <property type="component" value="Unassembled WGS sequence"/>
</dbReference>
<gene>
    <name evidence="1" type="ORF">DXC51_05180</name>
</gene>